<reference evidence="1 2" key="1">
    <citation type="submission" date="2020-08" db="EMBL/GenBank/DDBJ databases">
        <title>Functional genomics of gut bacteria from endangered species of beetles.</title>
        <authorList>
            <person name="Carlos-Shanley C."/>
        </authorList>
    </citation>
    <scope>NUCLEOTIDE SEQUENCE [LARGE SCALE GENOMIC DNA]</scope>
    <source>
        <strain evidence="1 2">S00070</strain>
    </source>
</reference>
<dbReference type="RefSeq" id="WP_184137679.1">
    <property type="nucleotide sequence ID" value="NZ_JACHKT010000054.1"/>
</dbReference>
<organism evidence="1 2">
    <name type="scientific">Arcicella rosea</name>
    <dbReference type="NCBI Taxonomy" id="502909"/>
    <lineage>
        <taxon>Bacteria</taxon>
        <taxon>Pseudomonadati</taxon>
        <taxon>Bacteroidota</taxon>
        <taxon>Cytophagia</taxon>
        <taxon>Cytophagales</taxon>
        <taxon>Flectobacillaceae</taxon>
        <taxon>Arcicella</taxon>
    </lineage>
</organism>
<evidence type="ECO:0000313" key="2">
    <source>
        <dbReference type="Proteomes" id="UP000524404"/>
    </source>
</evidence>
<dbReference type="Pfam" id="PF07394">
    <property type="entry name" value="DUF1501"/>
    <property type="match status" value="1"/>
</dbReference>
<accession>A0A841EPE9</accession>
<comment type="caution">
    <text evidence="1">The sequence shown here is derived from an EMBL/GenBank/DDBJ whole genome shotgun (WGS) entry which is preliminary data.</text>
</comment>
<keyword evidence="2" id="KW-1185">Reference proteome</keyword>
<dbReference type="PANTHER" id="PTHR43737:SF1">
    <property type="entry name" value="DUF1501 DOMAIN-CONTAINING PROTEIN"/>
    <property type="match status" value="1"/>
</dbReference>
<dbReference type="AlphaFoldDB" id="A0A841EPE9"/>
<sequence>MVNRREFIKRSALATAGGLMIPNFLKAFEQQHLGFNGTSDKILVIIQLSGGNDGLNTVIPFRNDIYYRERPSIAISRNKVLNLNDEIGLNPALEKLRSWYDNGFMRIINNVGYPNPDRSHFRSMDIWQTASNADQYLQTGWLGRYLDANCSGDCASYKALEIDDTLSLAMKGEKLKALSVLEPEKLYRQVHGDFISKIAKSQPAEHSDNVSYLYKTLAETASSAEYLHTKSKVYQSKANFPNGELGQRLKTISELILSGMPTNVYYVSISGFDTHVNQVGQQERLLRNYAETMDVFLNELKQNNKLDDVLLMTFSEFGRRVKQNASGGTDHGTANNVFLMGGKLKSDKVLNEAPNLTDLDEGDLKYSVDFRKIYATLLRNWLGVNDELVLGKRFDTLGFV</sequence>
<dbReference type="EMBL" id="JACHKT010000054">
    <property type="protein sequence ID" value="MBB6005662.1"/>
    <property type="molecule type" value="Genomic_DNA"/>
</dbReference>
<proteinExistence type="predicted"/>
<evidence type="ECO:0000313" key="1">
    <source>
        <dbReference type="EMBL" id="MBB6005662.1"/>
    </source>
</evidence>
<protein>
    <submittedName>
        <fullName evidence="1">Uncharacterized protein (DUF1501 family)</fullName>
    </submittedName>
</protein>
<dbReference type="InterPro" id="IPR010869">
    <property type="entry name" value="DUF1501"/>
</dbReference>
<name>A0A841EPE9_9BACT</name>
<gene>
    <name evidence="1" type="ORF">HNP25_004336</name>
</gene>
<dbReference type="Proteomes" id="UP000524404">
    <property type="component" value="Unassembled WGS sequence"/>
</dbReference>
<dbReference type="PANTHER" id="PTHR43737">
    <property type="entry name" value="BLL7424 PROTEIN"/>
    <property type="match status" value="1"/>
</dbReference>